<keyword evidence="2" id="KW-1185">Reference proteome</keyword>
<protein>
    <submittedName>
        <fullName evidence="3">FBA_2 domain-containing protein</fullName>
    </submittedName>
</protein>
<dbReference type="AlphaFoldDB" id="A0A1I7T582"/>
<sequence length="143" mass="16651">MDNCNNKVEVASFKNCHWMTIENLMTVDALRIQIDNGKMYNNNEVNRFLRHWINGGSPRLKQIKMELAADWDEELFLNGLNVREGTQLERVYTGVYGQSITFWRSQPIVRRDGTKASFGVIDSNKFHLVVWPDSTGRTYESFD</sequence>
<dbReference type="Proteomes" id="UP000095282">
    <property type="component" value="Unplaced"/>
</dbReference>
<reference evidence="3" key="1">
    <citation type="submission" date="2016-11" db="UniProtKB">
        <authorList>
            <consortium name="WormBaseParasite"/>
        </authorList>
    </citation>
    <scope>IDENTIFICATION</scope>
</reference>
<dbReference type="InterPro" id="IPR012885">
    <property type="entry name" value="F-box_Sdz-33"/>
</dbReference>
<dbReference type="WBParaSite" id="Csp11.Scaffold509.g2520.t1">
    <property type="protein sequence ID" value="Csp11.Scaffold509.g2520.t1"/>
    <property type="gene ID" value="Csp11.Scaffold509.g2520"/>
</dbReference>
<feature type="domain" description="Sdz-33 F-box" evidence="1">
    <location>
        <begin position="12"/>
        <end position="64"/>
    </location>
</feature>
<dbReference type="PANTHER" id="PTHR21503">
    <property type="entry name" value="F-BOX-CONTAINING HYPOTHETICAL PROTEIN C.ELEGANS"/>
    <property type="match status" value="1"/>
</dbReference>
<dbReference type="PANTHER" id="PTHR21503:SF48">
    <property type="entry name" value="F-BOX ASSOCIATED DOMAIN-CONTAINING PROTEIN-RELATED"/>
    <property type="match status" value="1"/>
</dbReference>
<accession>A0A1I7T582</accession>
<evidence type="ECO:0000313" key="3">
    <source>
        <dbReference type="WBParaSite" id="Csp11.Scaffold509.g2520.t1"/>
    </source>
</evidence>
<evidence type="ECO:0000259" key="1">
    <source>
        <dbReference type="Pfam" id="PF07735"/>
    </source>
</evidence>
<evidence type="ECO:0000313" key="2">
    <source>
        <dbReference type="Proteomes" id="UP000095282"/>
    </source>
</evidence>
<dbReference type="Pfam" id="PF07735">
    <property type="entry name" value="FBA_2"/>
    <property type="match status" value="1"/>
</dbReference>
<organism evidence="2 3">
    <name type="scientific">Caenorhabditis tropicalis</name>
    <dbReference type="NCBI Taxonomy" id="1561998"/>
    <lineage>
        <taxon>Eukaryota</taxon>
        <taxon>Metazoa</taxon>
        <taxon>Ecdysozoa</taxon>
        <taxon>Nematoda</taxon>
        <taxon>Chromadorea</taxon>
        <taxon>Rhabditida</taxon>
        <taxon>Rhabditina</taxon>
        <taxon>Rhabditomorpha</taxon>
        <taxon>Rhabditoidea</taxon>
        <taxon>Rhabditidae</taxon>
        <taxon>Peloderinae</taxon>
        <taxon>Caenorhabditis</taxon>
    </lineage>
</organism>
<name>A0A1I7T582_9PELO</name>
<proteinExistence type="predicted"/>